<name>A0ACA9MAM3_9GLOM</name>
<dbReference type="Proteomes" id="UP000789702">
    <property type="component" value="Unassembled WGS sequence"/>
</dbReference>
<dbReference type="EMBL" id="CAJVPU010008104">
    <property type="protein sequence ID" value="CAG8580183.1"/>
    <property type="molecule type" value="Genomic_DNA"/>
</dbReference>
<organism evidence="1 2">
    <name type="scientific">Dentiscutata heterogama</name>
    <dbReference type="NCBI Taxonomy" id="1316150"/>
    <lineage>
        <taxon>Eukaryota</taxon>
        <taxon>Fungi</taxon>
        <taxon>Fungi incertae sedis</taxon>
        <taxon>Mucoromycota</taxon>
        <taxon>Glomeromycotina</taxon>
        <taxon>Glomeromycetes</taxon>
        <taxon>Diversisporales</taxon>
        <taxon>Gigasporaceae</taxon>
        <taxon>Dentiscutata</taxon>
    </lineage>
</organism>
<reference evidence="1" key="1">
    <citation type="submission" date="2021-06" db="EMBL/GenBank/DDBJ databases">
        <authorList>
            <person name="Kallberg Y."/>
            <person name="Tangrot J."/>
            <person name="Rosling A."/>
        </authorList>
    </citation>
    <scope>NUCLEOTIDE SEQUENCE</scope>
    <source>
        <strain evidence="1">IL203A</strain>
    </source>
</reference>
<evidence type="ECO:0000313" key="2">
    <source>
        <dbReference type="Proteomes" id="UP000789702"/>
    </source>
</evidence>
<accession>A0ACA9MAM3</accession>
<sequence>MSQISFSPQYYEALEQLKKNIEAFKDITIEEARKQYGLIPISTPNDCIVEETKLDEKYVIKSKEYLVDRLKIYEDVIDEKWQDLDNDGLSGEWIKIKDRKDTGRVVLFMFGGGYYMGSPKVCRNMTYEIAKNAECSVFAINYRLAPENQFPVALCDALAAYLYLTDPPLETGLKPIDPKQIIFAGSSAGGGLAVATTLFIRDVGLPLPSGLVLWSPWVDLMNSMPSYWKPEMDKTDFLIGALGISKLGPPTSISIEYFKRVKILSEKIKQKKPKVVGHPSFNKVPRFNLYCANEALAIPYVSPMLAESLGNLPPILCQVGGGERFLDSNILFSFRASDPSKYQLPKYATLNFANSPFKKPTNVTLEVYEGACHCFQEKIPYEKISKFSIKRSCDFIKDHTLNESIPDASENKSFQGIQKNINTIAINPNCDIKELDEKFLECLNWENIGVVQRYILLY</sequence>
<proteinExistence type="predicted"/>
<protein>
    <submittedName>
        <fullName evidence="1">7217_t:CDS:1</fullName>
    </submittedName>
</protein>
<gene>
    <name evidence="1" type="ORF">DHETER_LOCUS6435</name>
</gene>
<evidence type="ECO:0000313" key="1">
    <source>
        <dbReference type="EMBL" id="CAG8580183.1"/>
    </source>
</evidence>
<keyword evidence="2" id="KW-1185">Reference proteome</keyword>
<comment type="caution">
    <text evidence="1">The sequence shown here is derived from an EMBL/GenBank/DDBJ whole genome shotgun (WGS) entry which is preliminary data.</text>
</comment>